<keyword evidence="2" id="KW-0863">Zinc-finger</keyword>
<reference evidence="5" key="1">
    <citation type="submission" date="2024-02" db="EMBL/GenBank/DDBJ databases">
        <authorList>
            <consortium name="ELIXIR-Norway"/>
            <consortium name="Elixir Norway"/>
        </authorList>
    </citation>
    <scope>NUCLEOTIDE SEQUENCE</scope>
</reference>
<dbReference type="PANTHER" id="PTHR33400">
    <property type="entry name" value="ZINC FINGER CCCH DOMAIN-CONTAINING PROTEIN 6-RELATED"/>
    <property type="match status" value="1"/>
</dbReference>
<name>A0ABP0VXG6_9BRYO</name>
<feature type="region of interest" description="Disordered" evidence="3">
    <location>
        <begin position="274"/>
        <end position="307"/>
    </location>
</feature>
<organism evidence="5 6">
    <name type="scientific">Sphagnum jensenii</name>
    <dbReference type="NCBI Taxonomy" id="128206"/>
    <lineage>
        <taxon>Eukaryota</taxon>
        <taxon>Viridiplantae</taxon>
        <taxon>Streptophyta</taxon>
        <taxon>Embryophyta</taxon>
        <taxon>Bryophyta</taxon>
        <taxon>Sphagnophytina</taxon>
        <taxon>Sphagnopsida</taxon>
        <taxon>Sphagnales</taxon>
        <taxon>Sphagnaceae</taxon>
        <taxon>Sphagnum</taxon>
    </lineage>
</organism>
<dbReference type="InterPro" id="IPR000571">
    <property type="entry name" value="Znf_CCCH"/>
</dbReference>
<keyword evidence="1" id="KW-0238">DNA-binding</keyword>
<keyword evidence="2" id="KW-0479">Metal-binding</keyword>
<feature type="compositionally biased region" description="Polar residues" evidence="3">
    <location>
        <begin position="282"/>
        <end position="295"/>
    </location>
</feature>
<proteinExistence type="predicted"/>
<gene>
    <name evidence="5" type="ORF">CSSPJE1EN1_LOCUS3535</name>
</gene>
<dbReference type="PROSITE" id="PS50103">
    <property type="entry name" value="ZF_C3H1"/>
    <property type="match status" value="1"/>
</dbReference>
<feature type="domain" description="C3H1-type" evidence="4">
    <location>
        <begin position="601"/>
        <end position="629"/>
    </location>
</feature>
<evidence type="ECO:0000256" key="1">
    <source>
        <dbReference type="ARBA" id="ARBA00023125"/>
    </source>
</evidence>
<evidence type="ECO:0000259" key="4">
    <source>
        <dbReference type="PROSITE" id="PS50103"/>
    </source>
</evidence>
<evidence type="ECO:0000256" key="2">
    <source>
        <dbReference type="PROSITE-ProRule" id="PRU00723"/>
    </source>
</evidence>
<dbReference type="EMBL" id="OZ020106">
    <property type="protein sequence ID" value="CAK9258057.1"/>
    <property type="molecule type" value="Genomic_DNA"/>
</dbReference>
<keyword evidence="6" id="KW-1185">Reference proteome</keyword>
<dbReference type="Pfam" id="PF00642">
    <property type="entry name" value="zf-CCCH"/>
    <property type="match status" value="1"/>
</dbReference>
<evidence type="ECO:0000256" key="3">
    <source>
        <dbReference type="SAM" id="MobiDB-lite"/>
    </source>
</evidence>
<sequence length="649" mass="69879">MATASLPPGFGGALMGLPADHMGHSKPPHLHHHHLLQARVSKKVSWAAGDRLCQVRLFAAEDAPDSSGTARQDLLQAKQTKFMHATVPISSNALPPGFTPTATMSTKPAVGAVLPQVPWRVPTLFNLHPSWRVVAGGESKEVALQRQREVRVLEAVYPRTSSIPESPAEPLEPQLPCNDEMTVVIPVVPVDDDTLDQDDGLTSTVDKLHFPQESAAKEGALSPPPGFGFVAKEPNPVLADWLAGAYQDNDRARGHADSKGSHLEMTAPAGSIMSGIGNISSFNPDQSRSDPSSKPSLPAVPPSCQTETEPDVIAAAAAAYAALSQSNDHTKIDCGLLLKFLRNPSMMKNVSSQLSSKDSVENRVHEVSNLGTEGTRIGNGNQQDPAAISFPVLSIEQELLHVGGDIGRTERKTSVEAGGAPMDVVFERSQGFGPAQATNGHDNFPVTFNARVYNGPMHTSQPHVAQNGQLYIPATRPTSAQLHPPLSVPPPAPQPVMPISGRPLSQHDEQYLKDLILQHGRNSSEDDVHRGMNGRVQEYNVLSTNGHYRTTSFTGQSERLESAPMWPGKEYIDIANLSLRLGDGHRNVESISRSGMTQPRGKSRKACIYFNTAKGCRNGSSCVFIHDSNNVERAKWQKVDGGKAESGYK</sequence>
<dbReference type="PANTHER" id="PTHR33400:SF2">
    <property type="entry name" value="ZINC FINGER CCCH DOMAIN-CONTAINING PROTEIN 6"/>
    <property type="match status" value="1"/>
</dbReference>
<dbReference type="Proteomes" id="UP001497444">
    <property type="component" value="Chromosome 11"/>
</dbReference>
<feature type="zinc finger region" description="C3H1-type" evidence="2">
    <location>
        <begin position="601"/>
        <end position="629"/>
    </location>
</feature>
<accession>A0ABP0VXG6</accession>
<evidence type="ECO:0000313" key="6">
    <source>
        <dbReference type="Proteomes" id="UP001497444"/>
    </source>
</evidence>
<protein>
    <recommendedName>
        <fullName evidence="4">C3H1-type domain-containing protein</fullName>
    </recommendedName>
</protein>
<keyword evidence="2" id="KW-0862">Zinc</keyword>
<evidence type="ECO:0000313" key="5">
    <source>
        <dbReference type="EMBL" id="CAK9258057.1"/>
    </source>
</evidence>